<dbReference type="EC" id="3.2.1.21" evidence="10"/>
<dbReference type="InterPro" id="IPR036962">
    <property type="entry name" value="Glyco_hydro_3_N_sf"/>
</dbReference>
<evidence type="ECO:0000256" key="8">
    <source>
        <dbReference type="ARBA" id="ARBA00023295"/>
    </source>
</evidence>
<organism evidence="12 13">
    <name type="scientific">Verruconis gallopava</name>
    <dbReference type="NCBI Taxonomy" id="253628"/>
    <lineage>
        <taxon>Eukaryota</taxon>
        <taxon>Fungi</taxon>
        <taxon>Dikarya</taxon>
        <taxon>Ascomycota</taxon>
        <taxon>Pezizomycotina</taxon>
        <taxon>Dothideomycetes</taxon>
        <taxon>Pleosporomycetidae</taxon>
        <taxon>Venturiales</taxon>
        <taxon>Sympoventuriaceae</taxon>
        <taxon>Verruconis</taxon>
    </lineage>
</organism>
<dbReference type="Pfam" id="PF01915">
    <property type="entry name" value="Glyco_hydro_3_C"/>
    <property type="match status" value="1"/>
</dbReference>
<dbReference type="InterPro" id="IPR017853">
    <property type="entry name" value="GH"/>
</dbReference>
<comment type="similarity">
    <text evidence="3 10">Belongs to the glycosyl hydrolase 3 family.</text>
</comment>
<protein>
    <recommendedName>
        <fullName evidence="10">beta-glucosidase</fullName>
        <ecNumber evidence="10">3.2.1.21</ecNumber>
    </recommendedName>
</protein>
<dbReference type="GO" id="GO:0008422">
    <property type="term" value="F:beta-glucosidase activity"/>
    <property type="evidence" value="ECO:0007669"/>
    <property type="project" value="UniProtKB-EC"/>
</dbReference>
<dbReference type="FunFam" id="2.60.40.10:FF:000495">
    <property type="entry name" value="Periplasmic beta-glucosidase"/>
    <property type="match status" value="1"/>
</dbReference>
<keyword evidence="7 10" id="KW-0119">Carbohydrate metabolism</keyword>
<evidence type="ECO:0000256" key="6">
    <source>
        <dbReference type="ARBA" id="ARBA00023180"/>
    </source>
</evidence>
<keyword evidence="5" id="KW-0136">Cellulose degradation</keyword>
<dbReference type="Gene3D" id="2.60.120.260">
    <property type="entry name" value="Galactose-binding domain-like"/>
    <property type="match status" value="1"/>
</dbReference>
<dbReference type="PROSITE" id="PS00775">
    <property type="entry name" value="GLYCOSYL_HYDROL_F3"/>
    <property type="match status" value="1"/>
</dbReference>
<sequence length="846" mass="93436">MHKSNFPLTPPSPYDPFNVEETLIRLTEKEKIDLLTGIDHWHTAGVPRLGVPSIRVSDGPNGVRGTRFFNGQRAACLPCGTALGATWDTELLQRAGDLLGEETKAKGAHVLLGPTVNMQRSPLGGRGFESFSEDPILAGSCAASVVRGIQKTGTAACIKHFVANDQEHERMAVSAIVTDRALREIYLLPFQITIRESAPRALMTAYNKINGTHASERREYIQHILREEWGWEGLVMSDWYGTYSTAEAINAGLDLEMPGPSRWRGQLLSHALLSKKVTRHTLDQRVREVLRFVTQAAKTGIPENAPERARNVPETAELLRKLSADSMVLLKNEHDVLPLDKAKSVAAIGPNTKNPAFCGGGSASLQPYYVVSPFEGMMRKAQDVQYAVGCAAYKLLPLLGPHLRTKDGNPGVTFKAYASPPTEAGSEPVEILNVLDTYIYLSDYSHPRLVQDLWWAEVEGYFTAEETGDFQFGLTVYGTGKLYIDDELVVDNEAKQRSGGSFFNVGTVEEIGIKRVYQGMTYKLKVSFASGVTSKLANPDGVVSFGGGGIRIGGAKILDPEEEIRKAVQLAKSVDQAVLFVGLNSDYEQEGHDRQHMHLPGLTDRLVQEVAAANPRTVVVVQSGTPVSMPWASSVAGIIQAWYGGNETGNAIADVLYGDINPSGKLPLSFPVRIEDNPAYLNFSSERGRVLYGEDIFIGYRWYEATKREPLWSFGWGLSYTSFRFYDLLVLNDRQSSQLVVKVWLENTGKIDGAEVVQVYVSQRSPSVRRPCKELKGFAKKFLKAGEAAMVEIVMDRKYATSFWDEERNMWIEEADTFDVLVGNSSAETPLRGSFSIEKTSWWSGL</sequence>
<keyword evidence="6" id="KW-0325">Glycoprotein</keyword>
<evidence type="ECO:0000256" key="10">
    <source>
        <dbReference type="RuleBase" id="RU361161"/>
    </source>
</evidence>
<dbReference type="PRINTS" id="PR00133">
    <property type="entry name" value="GLHYDRLASE3"/>
</dbReference>
<dbReference type="AlphaFoldDB" id="A0A0D2AG24"/>
<dbReference type="InterPro" id="IPR036881">
    <property type="entry name" value="Glyco_hydro_3_C_sf"/>
</dbReference>
<dbReference type="Pfam" id="PF07691">
    <property type="entry name" value="PA14"/>
    <property type="match status" value="1"/>
</dbReference>
<dbReference type="RefSeq" id="XP_016215787.1">
    <property type="nucleotide sequence ID" value="XM_016356264.1"/>
</dbReference>
<gene>
    <name evidence="12" type="ORF">PV09_03111</name>
</gene>
<dbReference type="SUPFAM" id="SSF52279">
    <property type="entry name" value="Beta-D-glucan exohydrolase, C-terminal domain"/>
    <property type="match status" value="1"/>
</dbReference>
<evidence type="ECO:0000313" key="13">
    <source>
        <dbReference type="Proteomes" id="UP000053259"/>
    </source>
</evidence>
<evidence type="ECO:0000256" key="3">
    <source>
        <dbReference type="ARBA" id="ARBA00005336"/>
    </source>
</evidence>
<evidence type="ECO:0000256" key="9">
    <source>
        <dbReference type="ARBA" id="ARBA00023326"/>
    </source>
</evidence>
<dbReference type="EMBL" id="KN847536">
    <property type="protein sequence ID" value="KIW05918.1"/>
    <property type="molecule type" value="Genomic_DNA"/>
</dbReference>
<dbReference type="UniPathway" id="UPA00696"/>
<evidence type="ECO:0000313" key="12">
    <source>
        <dbReference type="EMBL" id="KIW05918.1"/>
    </source>
</evidence>
<name>A0A0D2AG24_9PEZI</name>
<evidence type="ECO:0000259" key="11">
    <source>
        <dbReference type="PROSITE" id="PS51820"/>
    </source>
</evidence>
<dbReference type="InterPro" id="IPR037524">
    <property type="entry name" value="PA14/GLEYA"/>
</dbReference>
<feature type="domain" description="PA14" evidence="11">
    <location>
        <begin position="407"/>
        <end position="568"/>
    </location>
</feature>
<evidence type="ECO:0000256" key="7">
    <source>
        <dbReference type="ARBA" id="ARBA00023277"/>
    </source>
</evidence>
<dbReference type="Pfam" id="PF00933">
    <property type="entry name" value="Glyco_hydro_3"/>
    <property type="match status" value="1"/>
</dbReference>
<dbReference type="SMART" id="SM00758">
    <property type="entry name" value="PA14"/>
    <property type="match status" value="1"/>
</dbReference>
<evidence type="ECO:0000256" key="5">
    <source>
        <dbReference type="ARBA" id="ARBA00023001"/>
    </source>
</evidence>
<keyword evidence="8 10" id="KW-0326">Glycosidase</keyword>
<dbReference type="Gene3D" id="3.20.20.300">
    <property type="entry name" value="Glycoside hydrolase, family 3, N-terminal domain"/>
    <property type="match status" value="1"/>
</dbReference>
<accession>A0A0D2AG24</accession>
<dbReference type="InterPro" id="IPR019800">
    <property type="entry name" value="Glyco_hydro_3_AS"/>
</dbReference>
<evidence type="ECO:0000256" key="2">
    <source>
        <dbReference type="ARBA" id="ARBA00004987"/>
    </source>
</evidence>
<keyword evidence="9 10" id="KW-0624">Polysaccharide degradation</keyword>
<dbReference type="GeneID" id="27311084"/>
<dbReference type="Pfam" id="PF14310">
    <property type="entry name" value="Fn3-like"/>
    <property type="match status" value="1"/>
</dbReference>
<dbReference type="Proteomes" id="UP000053259">
    <property type="component" value="Unassembled WGS sequence"/>
</dbReference>
<dbReference type="VEuPathDB" id="FungiDB:PV09_03111"/>
<dbReference type="PROSITE" id="PS51820">
    <property type="entry name" value="PA14"/>
    <property type="match status" value="1"/>
</dbReference>
<dbReference type="PANTHER" id="PTHR42715:SF27">
    <property type="entry name" value="BETA-GLUCOSIDASE-RELATED"/>
    <property type="match status" value="1"/>
</dbReference>
<reference evidence="12 13" key="1">
    <citation type="submission" date="2015-01" db="EMBL/GenBank/DDBJ databases">
        <title>The Genome Sequence of Ochroconis gallopava CBS43764.</title>
        <authorList>
            <consortium name="The Broad Institute Genomics Platform"/>
            <person name="Cuomo C."/>
            <person name="de Hoog S."/>
            <person name="Gorbushina A."/>
            <person name="Stielow B."/>
            <person name="Teixiera M."/>
            <person name="Abouelleil A."/>
            <person name="Chapman S.B."/>
            <person name="Priest M."/>
            <person name="Young S.K."/>
            <person name="Wortman J."/>
            <person name="Nusbaum C."/>
            <person name="Birren B."/>
        </authorList>
    </citation>
    <scope>NUCLEOTIDE SEQUENCE [LARGE SCALE GENOMIC DNA]</scope>
    <source>
        <strain evidence="12 13">CBS 43764</strain>
    </source>
</reference>
<dbReference type="GO" id="GO:0030245">
    <property type="term" value="P:cellulose catabolic process"/>
    <property type="evidence" value="ECO:0007669"/>
    <property type="project" value="UniProtKB-UniPathway"/>
</dbReference>
<dbReference type="InterPro" id="IPR001764">
    <property type="entry name" value="Glyco_hydro_3_N"/>
</dbReference>
<dbReference type="InterPro" id="IPR002772">
    <property type="entry name" value="Glyco_hydro_3_C"/>
</dbReference>
<dbReference type="STRING" id="253628.A0A0D2AG24"/>
<dbReference type="Gene3D" id="3.40.50.1700">
    <property type="entry name" value="Glycoside hydrolase family 3 C-terminal domain"/>
    <property type="match status" value="1"/>
</dbReference>
<dbReference type="HOGENOM" id="CLU_004542_4_0_1"/>
<dbReference type="SUPFAM" id="SSF51445">
    <property type="entry name" value="(Trans)glycosidases"/>
    <property type="match status" value="1"/>
</dbReference>
<dbReference type="SMART" id="SM01217">
    <property type="entry name" value="Fn3_like"/>
    <property type="match status" value="1"/>
</dbReference>
<keyword evidence="4 10" id="KW-0378">Hydrolase</keyword>
<dbReference type="OrthoDB" id="47059at2759"/>
<dbReference type="Gene3D" id="2.60.40.10">
    <property type="entry name" value="Immunoglobulins"/>
    <property type="match status" value="1"/>
</dbReference>
<proteinExistence type="inferred from homology"/>
<keyword evidence="13" id="KW-1185">Reference proteome</keyword>
<comment type="catalytic activity">
    <reaction evidence="1 10">
        <text>Hydrolysis of terminal, non-reducing beta-D-glucosyl residues with release of beta-D-glucose.</text>
        <dbReference type="EC" id="3.2.1.21"/>
    </reaction>
</comment>
<dbReference type="PANTHER" id="PTHR42715">
    <property type="entry name" value="BETA-GLUCOSIDASE"/>
    <property type="match status" value="1"/>
</dbReference>
<comment type="pathway">
    <text evidence="2 10">Glycan metabolism; cellulose degradation.</text>
</comment>
<dbReference type="InterPro" id="IPR026891">
    <property type="entry name" value="Fn3-like"/>
</dbReference>
<dbReference type="FunFam" id="3.20.20.300:FF:000006">
    <property type="entry name" value="Beta-glucosidase H"/>
    <property type="match status" value="1"/>
</dbReference>
<dbReference type="InterPro" id="IPR050288">
    <property type="entry name" value="Cellulose_deg_GH3"/>
</dbReference>
<dbReference type="InterPro" id="IPR013783">
    <property type="entry name" value="Ig-like_fold"/>
</dbReference>
<evidence type="ECO:0000256" key="1">
    <source>
        <dbReference type="ARBA" id="ARBA00000448"/>
    </source>
</evidence>
<evidence type="ECO:0000256" key="4">
    <source>
        <dbReference type="ARBA" id="ARBA00022801"/>
    </source>
</evidence>
<dbReference type="InParanoid" id="A0A0D2AG24"/>
<dbReference type="InterPro" id="IPR011658">
    <property type="entry name" value="PA14_dom"/>
</dbReference>